<evidence type="ECO:0000259" key="2">
    <source>
        <dbReference type="SMART" id="SM00955"/>
    </source>
</evidence>
<protein>
    <submittedName>
        <fullName evidence="3">RNB-domain-containing protein</fullName>
    </submittedName>
</protein>
<keyword evidence="4" id="KW-1185">Reference proteome</keyword>
<dbReference type="EMBL" id="ML977579">
    <property type="protein sequence ID" value="KAF2002043.1"/>
    <property type="molecule type" value="Genomic_DNA"/>
</dbReference>
<dbReference type="SMART" id="SM00955">
    <property type="entry name" value="RNB"/>
    <property type="match status" value="1"/>
</dbReference>
<dbReference type="SUPFAM" id="SSF50249">
    <property type="entry name" value="Nucleic acid-binding proteins"/>
    <property type="match status" value="1"/>
</dbReference>
<dbReference type="InterPro" id="IPR056624">
    <property type="entry name" value="WH_CYT4"/>
</dbReference>
<dbReference type="Pfam" id="PF23216">
    <property type="entry name" value="WHD_CYT4"/>
    <property type="match status" value="1"/>
</dbReference>
<accession>A0A6A5WJK4</accession>
<dbReference type="Pfam" id="PF25522">
    <property type="entry name" value="OB_cyt-4"/>
    <property type="match status" value="1"/>
</dbReference>
<dbReference type="GO" id="GO:0000175">
    <property type="term" value="F:3'-5'-RNA exonuclease activity"/>
    <property type="evidence" value="ECO:0007669"/>
    <property type="project" value="TreeGrafter"/>
</dbReference>
<dbReference type="OrthoDB" id="2285229at2759"/>
<dbReference type="PANTHER" id="PTHR23355:SF65">
    <property type="entry name" value="EXORIBONUCLEASE CYT-4, PUTATIVE (AFU_ORTHOLOGUE AFUA_7G01550)-RELATED"/>
    <property type="match status" value="1"/>
</dbReference>
<dbReference type="AlphaFoldDB" id="A0A6A5WJK4"/>
<proteinExistence type="predicted"/>
<reference evidence="3" key="1">
    <citation type="journal article" date="2020" name="Stud. Mycol.">
        <title>101 Dothideomycetes genomes: a test case for predicting lifestyles and emergence of pathogens.</title>
        <authorList>
            <person name="Haridas S."/>
            <person name="Albert R."/>
            <person name="Binder M."/>
            <person name="Bloem J."/>
            <person name="Labutti K."/>
            <person name="Salamov A."/>
            <person name="Andreopoulos B."/>
            <person name="Baker S."/>
            <person name="Barry K."/>
            <person name="Bills G."/>
            <person name="Bluhm B."/>
            <person name="Cannon C."/>
            <person name="Castanera R."/>
            <person name="Culley D."/>
            <person name="Daum C."/>
            <person name="Ezra D."/>
            <person name="Gonzalez J."/>
            <person name="Henrissat B."/>
            <person name="Kuo A."/>
            <person name="Liang C."/>
            <person name="Lipzen A."/>
            <person name="Lutzoni F."/>
            <person name="Magnuson J."/>
            <person name="Mondo S."/>
            <person name="Nolan M."/>
            <person name="Ohm R."/>
            <person name="Pangilinan J."/>
            <person name="Park H.-J."/>
            <person name="Ramirez L."/>
            <person name="Alfaro M."/>
            <person name="Sun H."/>
            <person name="Tritt A."/>
            <person name="Yoshinaga Y."/>
            <person name="Zwiers L.-H."/>
            <person name="Turgeon B."/>
            <person name="Goodwin S."/>
            <person name="Spatafora J."/>
            <person name="Crous P."/>
            <person name="Grigoriev I."/>
        </authorList>
    </citation>
    <scope>NUCLEOTIDE SEQUENCE</scope>
    <source>
        <strain evidence="3">CBS 123094</strain>
    </source>
</reference>
<dbReference type="GO" id="GO:0000932">
    <property type="term" value="C:P-body"/>
    <property type="evidence" value="ECO:0007669"/>
    <property type="project" value="TreeGrafter"/>
</dbReference>
<evidence type="ECO:0000313" key="4">
    <source>
        <dbReference type="Proteomes" id="UP000799779"/>
    </source>
</evidence>
<dbReference type="InterPro" id="IPR012340">
    <property type="entry name" value="NA-bd_OB-fold"/>
</dbReference>
<dbReference type="InterPro" id="IPR056625">
    <property type="entry name" value="SH3_CYT4"/>
</dbReference>
<feature type="compositionally biased region" description="Polar residues" evidence="1">
    <location>
        <begin position="97"/>
        <end position="106"/>
    </location>
</feature>
<dbReference type="InterPro" id="IPR001900">
    <property type="entry name" value="RNase_II/R"/>
</dbReference>
<name>A0A6A5WJK4_9PLEO</name>
<feature type="domain" description="RNB" evidence="2">
    <location>
        <begin position="598"/>
        <end position="964"/>
    </location>
</feature>
<evidence type="ECO:0000313" key="3">
    <source>
        <dbReference type="EMBL" id="KAF2002043.1"/>
    </source>
</evidence>
<dbReference type="Pfam" id="PF00773">
    <property type="entry name" value="RNB"/>
    <property type="match status" value="1"/>
</dbReference>
<dbReference type="InterPro" id="IPR050180">
    <property type="entry name" value="RNR_Ribonuclease"/>
</dbReference>
<dbReference type="GO" id="GO:0006402">
    <property type="term" value="P:mRNA catabolic process"/>
    <property type="evidence" value="ECO:0007669"/>
    <property type="project" value="TreeGrafter"/>
</dbReference>
<dbReference type="InterPro" id="IPR057912">
    <property type="entry name" value="OB_CYT4_C"/>
</dbReference>
<sequence>MTNQTVLRLPTAALQPITLICTTSAISFADNFLRPRRRRQTGRVQTSQAMIKTTRQAAHICWECRLRIAGGRRKWAHDSRRNDPLAQRASRRELYTSQRHLQTASAAASAPPFRDPALPIDPSLSAKDRLAKWQELFGVPNPDELSAFENHPAHNASDIANTNAAVVPLPSQKTDQLAYDDHHHHYQAEDDLLNLSDGARLDDVMTISLFLKPGDVVELGRAGPSTEPTTAVFVRQLGSTSQYLTLAGRWTVGWLSAVSFVIPGVIDPALLRPIEPYLPTTEDTEALNFSGALQIPRELSTPVTDVLQALKDESEKIYRENATMLDSAYATLADQSRVRIMTITQVAKVLLGRNDPLWSPSPAKLLAVRKSIVRDRYRFVSDVRSARSTNVFSIRPKDDVEAMDVVHGWIREHSEHAALNATSPSHSTLPSGAQHVTNFVEKAHRLILQSRQWRDPLLGHVGPIKSQLPASPGNIYWGEEFTITDQRIISFMHAWAVTSQFRMQGPFHTAATKILELTGLYKELPHKSHTTKGEKNIENGFLFMQEIGVISPHENRTLSDEQLMLPTIRLTRNLELLNTKAELTRRNPDFKDSMAALRHDWQDMNIYCIDNVDAREIDDGISISPVNGVDSQRWVHIHVANPTAFFEKTHVLSALAAHMTETVYTVEGVFPMLPSWVSQNYFSIAPNRPVLTISARIDMTSGEVLERKIRPGVARNVVSMTYSELAIYLGEPGRIRGDRSITQLVVGEVFPGQPTPSRRTISSAQQKELQQLYEVAIARGKRRHARGAFSFTLKWSPEVRTFQPSTGNPQSWSPPSLERARFIRNDPAIEVDAFKVPERLTDEITSAYLVEELMILASAVAGDWCAERSIPVMYKGTIATPGKADKMPLQQFRDDVLSPLILEDRYVTREVAIQYLGSIPSSITHYAPIKHEVLALEASLKVTSPLRRFADMINHWQIEAALRRESQTGQKFNNKDTTTGGQRAILPFSQRQIQESIITLSPRERLIKTTANVSIQFWVILAIARSHYYGQGNFPKTFNVSIIHINRAQNAWLGIATDYGIGVDVMTTTADMFEPGDEWECRIVIINVYKRSIHVEPIRLVRKSGQEKLGDA</sequence>
<dbReference type="GO" id="GO:0003723">
    <property type="term" value="F:RNA binding"/>
    <property type="evidence" value="ECO:0007669"/>
    <property type="project" value="InterPro"/>
</dbReference>
<evidence type="ECO:0000256" key="1">
    <source>
        <dbReference type="SAM" id="MobiDB-lite"/>
    </source>
</evidence>
<feature type="region of interest" description="Disordered" evidence="1">
    <location>
        <begin position="97"/>
        <end position="121"/>
    </location>
</feature>
<gene>
    <name evidence="3" type="ORF">P154DRAFT_553273</name>
</gene>
<dbReference type="Pfam" id="PF23214">
    <property type="entry name" value="SH3_CYT4"/>
    <property type="match status" value="1"/>
</dbReference>
<organism evidence="3 4">
    <name type="scientific">Amniculicola lignicola CBS 123094</name>
    <dbReference type="NCBI Taxonomy" id="1392246"/>
    <lineage>
        <taxon>Eukaryota</taxon>
        <taxon>Fungi</taxon>
        <taxon>Dikarya</taxon>
        <taxon>Ascomycota</taxon>
        <taxon>Pezizomycotina</taxon>
        <taxon>Dothideomycetes</taxon>
        <taxon>Pleosporomycetidae</taxon>
        <taxon>Pleosporales</taxon>
        <taxon>Amniculicolaceae</taxon>
        <taxon>Amniculicola</taxon>
    </lineage>
</organism>
<dbReference type="Proteomes" id="UP000799779">
    <property type="component" value="Unassembled WGS sequence"/>
</dbReference>
<dbReference type="PANTHER" id="PTHR23355">
    <property type="entry name" value="RIBONUCLEASE"/>
    <property type="match status" value="1"/>
</dbReference>